<dbReference type="Pfam" id="PF00249">
    <property type="entry name" value="Myb_DNA-binding"/>
    <property type="match status" value="1"/>
</dbReference>
<dbReference type="AlphaFoldDB" id="A0AAD4D0X9"/>
<dbReference type="InterPro" id="IPR001005">
    <property type="entry name" value="SANT/Myb"/>
</dbReference>
<dbReference type="Gene3D" id="1.10.10.60">
    <property type="entry name" value="Homeodomain-like"/>
    <property type="match status" value="1"/>
</dbReference>
<dbReference type="InterPro" id="IPR017884">
    <property type="entry name" value="SANT_dom"/>
</dbReference>
<feature type="non-terminal residue" evidence="3">
    <location>
        <position position="1"/>
    </location>
</feature>
<evidence type="ECO:0000259" key="1">
    <source>
        <dbReference type="PROSITE" id="PS51293"/>
    </source>
</evidence>
<sequence length="62" mass="7082">GPWSPKERELLMEALKVYGKDYWKLAEHIGTRSPSQAMKAVSHLKKKKKIDLDDLSNSGDKK</sequence>
<evidence type="ECO:0000313" key="3">
    <source>
        <dbReference type="EMBL" id="KAG0252827.1"/>
    </source>
</evidence>
<comment type="caution">
    <text evidence="3">The sequence shown here is derived from an EMBL/GenBank/DDBJ whole genome shotgun (WGS) entry which is preliminary data.</text>
</comment>
<protein>
    <submittedName>
        <fullName evidence="3">Uncharacterized protein</fullName>
    </submittedName>
</protein>
<keyword evidence="4" id="KW-1185">Reference proteome</keyword>
<gene>
    <name evidence="3" type="ORF">BGZ95_006517</name>
</gene>
<reference evidence="3" key="1">
    <citation type="journal article" date="2020" name="Fungal Divers.">
        <title>Resolving the Mortierellaceae phylogeny through synthesis of multi-gene phylogenetics and phylogenomics.</title>
        <authorList>
            <person name="Vandepol N."/>
            <person name="Liber J."/>
            <person name="Desiro A."/>
            <person name="Na H."/>
            <person name="Kennedy M."/>
            <person name="Barry K."/>
            <person name="Grigoriev I.V."/>
            <person name="Miller A.N."/>
            <person name="O'Donnell K."/>
            <person name="Stajich J.E."/>
            <person name="Bonito G."/>
        </authorList>
    </citation>
    <scope>NUCLEOTIDE SEQUENCE</scope>
    <source>
        <strain evidence="3">NRRL 28262</strain>
    </source>
</reference>
<organism evidence="3 4">
    <name type="scientific">Linnemannia exigua</name>
    <dbReference type="NCBI Taxonomy" id="604196"/>
    <lineage>
        <taxon>Eukaryota</taxon>
        <taxon>Fungi</taxon>
        <taxon>Fungi incertae sedis</taxon>
        <taxon>Mucoromycota</taxon>
        <taxon>Mortierellomycotina</taxon>
        <taxon>Mortierellomycetes</taxon>
        <taxon>Mortierellales</taxon>
        <taxon>Mortierellaceae</taxon>
        <taxon>Linnemannia</taxon>
    </lineage>
</organism>
<feature type="domain" description="HTH myb-type" evidence="2">
    <location>
        <begin position="1"/>
        <end position="48"/>
    </location>
</feature>
<dbReference type="InterPro" id="IPR017930">
    <property type="entry name" value="Myb_dom"/>
</dbReference>
<dbReference type="CDD" id="cd00167">
    <property type="entry name" value="SANT"/>
    <property type="match status" value="1"/>
</dbReference>
<evidence type="ECO:0000259" key="2">
    <source>
        <dbReference type="PROSITE" id="PS51294"/>
    </source>
</evidence>
<feature type="domain" description="SANT" evidence="1">
    <location>
        <begin position="1"/>
        <end position="36"/>
    </location>
</feature>
<dbReference type="SUPFAM" id="SSF46689">
    <property type="entry name" value="Homeodomain-like"/>
    <property type="match status" value="1"/>
</dbReference>
<dbReference type="PROSITE" id="PS51293">
    <property type="entry name" value="SANT"/>
    <property type="match status" value="1"/>
</dbReference>
<proteinExistence type="predicted"/>
<evidence type="ECO:0000313" key="4">
    <source>
        <dbReference type="Proteomes" id="UP001194580"/>
    </source>
</evidence>
<dbReference type="InterPro" id="IPR009057">
    <property type="entry name" value="Homeodomain-like_sf"/>
</dbReference>
<dbReference type="EMBL" id="JAAAIL010003036">
    <property type="protein sequence ID" value="KAG0252827.1"/>
    <property type="molecule type" value="Genomic_DNA"/>
</dbReference>
<name>A0AAD4D0X9_9FUNG</name>
<accession>A0AAD4D0X9</accession>
<dbReference type="Proteomes" id="UP001194580">
    <property type="component" value="Unassembled WGS sequence"/>
</dbReference>
<dbReference type="PROSITE" id="PS51294">
    <property type="entry name" value="HTH_MYB"/>
    <property type="match status" value="1"/>
</dbReference>